<dbReference type="CDD" id="cd00051">
    <property type="entry name" value="EFh"/>
    <property type="match status" value="1"/>
</dbReference>
<dbReference type="Proteomes" id="UP001295684">
    <property type="component" value="Unassembled WGS sequence"/>
</dbReference>
<evidence type="ECO:0000313" key="6">
    <source>
        <dbReference type="Proteomes" id="UP001295684"/>
    </source>
</evidence>
<accession>A0AAD1Y5G8</accession>
<dbReference type="InterPro" id="IPR018247">
    <property type="entry name" value="EF_Hand_1_Ca_BS"/>
</dbReference>
<keyword evidence="2" id="KW-0175">Coiled coil</keyword>
<feature type="region of interest" description="Disordered" evidence="3">
    <location>
        <begin position="411"/>
        <end position="477"/>
    </location>
</feature>
<dbReference type="Gene3D" id="3.80.10.10">
    <property type="entry name" value="Ribonuclease Inhibitor"/>
    <property type="match status" value="1"/>
</dbReference>
<dbReference type="PROSITE" id="PS51450">
    <property type="entry name" value="LRR"/>
    <property type="match status" value="1"/>
</dbReference>
<name>A0AAD1Y5G8_EUPCR</name>
<dbReference type="Pfam" id="PF13499">
    <property type="entry name" value="EF-hand_7"/>
    <property type="match status" value="1"/>
</dbReference>
<dbReference type="SUPFAM" id="SSF52058">
    <property type="entry name" value="L domain-like"/>
    <property type="match status" value="1"/>
</dbReference>
<feature type="domain" description="EF-hand" evidence="4">
    <location>
        <begin position="708"/>
        <end position="735"/>
    </location>
</feature>
<evidence type="ECO:0000259" key="4">
    <source>
        <dbReference type="PROSITE" id="PS50222"/>
    </source>
</evidence>
<dbReference type="InterPro" id="IPR011992">
    <property type="entry name" value="EF-hand-dom_pair"/>
</dbReference>
<dbReference type="PANTHER" id="PTHR16306:SF1">
    <property type="entry name" value="CHROMOSOME UNDETERMINED SCAFFOLD_7, WHOLE GENOME SHOTGUN SEQUENCE"/>
    <property type="match status" value="1"/>
</dbReference>
<feature type="region of interest" description="Disordered" evidence="3">
    <location>
        <begin position="164"/>
        <end position="204"/>
    </location>
</feature>
<evidence type="ECO:0000313" key="5">
    <source>
        <dbReference type="EMBL" id="CAI2385513.1"/>
    </source>
</evidence>
<dbReference type="GO" id="GO:0005737">
    <property type="term" value="C:cytoplasm"/>
    <property type="evidence" value="ECO:0007669"/>
    <property type="project" value="TreeGrafter"/>
</dbReference>
<feature type="coiled-coil region" evidence="2">
    <location>
        <begin position="344"/>
        <end position="389"/>
    </location>
</feature>
<dbReference type="EMBL" id="CAMPGE010027935">
    <property type="protein sequence ID" value="CAI2385513.1"/>
    <property type="molecule type" value="Genomic_DNA"/>
</dbReference>
<organism evidence="5 6">
    <name type="scientific">Euplotes crassus</name>
    <dbReference type="NCBI Taxonomy" id="5936"/>
    <lineage>
        <taxon>Eukaryota</taxon>
        <taxon>Sar</taxon>
        <taxon>Alveolata</taxon>
        <taxon>Ciliophora</taxon>
        <taxon>Intramacronucleata</taxon>
        <taxon>Spirotrichea</taxon>
        <taxon>Hypotrichia</taxon>
        <taxon>Euplotida</taxon>
        <taxon>Euplotidae</taxon>
        <taxon>Moneuplotes</taxon>
    </lineage>
</organism>
<protein>
    <recommendedName>
        <fullName evidence="4">EF-hand domain-containing protein</fullName>
    </recommendedName>
</protein>
<evidence type="ECO:0000256" key="1">
    <source>
        <dbReference type="ARBA" id="ARBA00022837"/>
    </source>
</evidence>
<evidence type="ECO:0000256" key="3">
    <source>
        <dbReference type="SAM" id="MobiDB-lite"/>
    </source>
</evidence>
<dbReference type="InterPro" id="IPR032675">
    <property type="entry name" value="LRR_dom_sf"/>
</dbReference>
<dbReference type="InterPro" id="IPR001611">
    <property type="entry name" value="Leu-rich_rpt"/>
</dbReference>
<gene>
    <name evidence="5" type="ORF">ECRASSUSDP1_LOCUS27083</name>
</gene>
<feature type="domain" description="EF-hand" evidence="4">
    <location>
        <begin position="737"/>
        <end position="772"/>
    </location>
</feature>
<dbReference type="SMART" id="SM00054">
    <property type="entry name" value="EFh"/>
    <property type="match status" value="2"/>
</dbReference>
<evidence type="ECO:0000256" key="2">
    <source>
        <dbReference type="SAM" id="Coils"/>
    </source>
</evidence>
<reference evidence="5" key="1">
    <citation type="submission" date="2023-07" db="EMBL/GenBank/DDBJ databases">
        <authorList>
            <consortium name="AG Swart"/>
            <person name="Singh M."/>
            <person name="Singh A."/>
            <person name="Seah K."/>
            <person name="Emmerich C."/>
        </authorList>
    </citation>
    <scope>NUCLEOTIDE SEQUENCE</scope>
    <source>
        <strain evidence="5">DP1</strain>
    </source>
</reference>
<dbReference type="InterPro" id="IPR002048">
    <property type="entry name" value="EF_hand_dom"/>
</dbReference>
<proteinExistence type="predicted"/>
<dbReference type="PROSITE" id="PS50222">
    <property type="entry name" value="EF_HAND_2"/>
    <property type="match status" value="2"/>
</dbReference>
<sequence>MEELQRIYSTDPETTSISLSNFQINDLGELLPLLSQFKHMKALDLSNNSIDEFPQNLSSLSSLEALNINGNLLKDTYFTIECLASLPKLISLNINLNEEEQVDYIMNKLPELQILNDLQVERDEEEEEEEEDDDNERVLIQNEVSQSQQPPLEEMDNHINSIEPLEIPQPGVGPQQTHNESENIEENDSFGSSPQKDDDKSNIPLAELEKVAILYDSIRDLHKRKNPSKDQELARDFDHHLQRVMKNLYQSVKNSNVPETIKKVNGFKAKYDLYDICLTKLNQLMEENQQEQSSILREIHSGVHSIVSGFYDHFMIEESNHITLGSSNYLGSRMQIDEDDKDKYDKMQQEIDRLNKVNQEMRADFNKEKEEMKSNIDGLEKENKVILSMLIKHSKGEQTGANLLKSQLPHTSNARDETGVPPAFQERTTARGFQESPPKIPKTKEFTYSKYGAGSKKKTPAGPPAGKRNYRGVGGNVGQTQMRNLSLKQLNDLINDIYEKKLKYDQKCEEDKLPRETMEQYMYTYLNQRYGLKSLIIEWAASIINGIKKYSKEDHSISLYGKILRNECDEEFRFIQKHVRETLDISLRQILKDRFPNKSEQGVQELFDQITKGFIDDYYWARIIERMYDEQDCYTLEEMFRTVIQNRQQRRYSAKETRSKKRKMTREERLALVSQKDSDKLMFSEFTKAVLDFQLREHEKFLYKFIVIFKQIDTDNNGVINEDEFVDLVKRMRVCEENEEDINKFLEIVDPYNNQEITFSEIVHLFSAHMVSANDPLDPDKEIPILEKFAKAESYGEN</sequence>
<comment type="caution">
    <text evidence="5">The sequence shown here is derived from an EMBL/GenBank/DDBJ whole genome shotgun (WGS) entry which is preliminary data.</text>
</comment>
<keyword evidence="6" id="KW-1185">Reference proteome</keyword>
<dbReference type="Gene3D" id="1.10.238.10">
    <property type="entry name" value="EF-hand"/>
    <property type="match status" value="1"/>
</dbReference>
<dbReference type="GO" id="GO:0005509">
    <property type="term" value="F:calcium ion binding"/>
    <property type="evidence" value="ECO:0007669"/>
    <property type="project" value="InterPro"/>
</dbReference>
<keyword evidence="1" id="KW-0106">Calcium</keyword>
<dbReference type="SUPFAM" id="SSF47473">
    <property type="entry name" value="EF-hand"/>
    <property type="match status" value="1"/>
</dbReference>
<dbReference type="PROSITE" id="PS00018">
    <property type="entry name" value="EF_HAND_1"/>
    <property type="match status" value="1"/>
</dbReference>
<dbReference type="PANTHER" id="PTHR16306">
    <property type="entry name" value="TRANSLIN-ASSOCIATED FACTOR X-INTERACTING PROTEIN 1"/>
    <property type="match status" value="1"/>
</dbReference>
<dbReference type="AlphaFoldDB" id="A0AAD1Y5G8"/>